<accession>A0A6G0W4L8</accession>
<dbReference type="EMBL" id="VJMJ01000358">
    <property type="protein sequence ID" value="KAF0721916.1"/>
    <property type="molecule type" value="Genomic_DNA"/>
</dbReference>
<dbReference type="VEuPathDB" id="FungiDB:AeMF1_016395"/>
<evidence type="ECO:0000313" key="5">
    <source>
        <dbReference type="EMBL" id="KAF0721916.1"/>
    </source>
</evidence>
<evidence type="ECO:0000256" key="2">
    <source>
        <dbReference type="ARBA" id="ARBA00022723"/>
    </source>
</evidence>
<keyword evidence="2" id="KW-0479">Metal-binding</keyword>
<dbReference type="GO" id="GO:0140647">
    <property type="term" value="P:P450-containing electron transport chain"/>
    <property type="evidence" value="ECO:0007669"/>
    <property type="project" value="InterPro"/>
</dbReference>
<dbReference type="Proteomes" id="UP000481153">
    <property type="component" value="Unassembled WGS sequence"/>
</dbReference>
<sequence length="194" mass="21556">MYGSQWADMWSRVAAVGLRRFGSHAHKHVPELFVRDQIVSITLLDWEGSRHIVQGRVGQSLYEASRLSGLDLIRDDSLGGGGSTYSAVRTPEFTENLFGEGAVSPLSHVVVSNEWVDKIPAANDREVRILEDVPEDDWTKNSRLATEIILTKELDGLVVAVPEAPPVETFTYKNDYEEEGPAPYSMFPPSIRGD</sequence>
<dbReference type="AlphaFoldDB" id="A0A6G0W4L8"/>
<keyword evidence="4" id="KW-0411">Iron-sulfur</keyword>
<evidence type="ECO:0000256" key="4">
    <source>
        <dbReference type="ARBA" id="ARBA00023014"/>
    </source>
</evidence>
<keyword evidence="1" id="KW-0001">2Fe-2S</keyword>
<dbReference type="GO" id="GO:0009055">
    <property type="term" value="F:electron transfer activity"/>
    <property type="evidence" value="ECO:0007669"/>
    <property type="project" value="TreeGrafter"/>
</dbReference>
<dbReference type="InterPro" id="IPR012675">
    <property type="entry name" value="Beta-grasp_dom_sf"/>
</dbReference>
<evidence type="ECO:0000313" key="6">
    <source>
        <dbReference type="Proteomes" id="UP000481153"/>
    </source>
</evidence>
<keyword evidence="6" id="KW-1185">Reference proteome</keyword>
<dbReference type="GO" id="GO:0051537">
    <property type="term" value="F:2 iron, 2 sulfur cluster binding"/>
    <property type="evidence" value="ECO:0007669"/>
    <property type="project" value="UniProtKB-KW"/>
</dbReference>
<dbReference type="PANTHER" id="PTHR23426">
    <property type="entry name" value="FERREDOXIN/ADRENODOXIN"/>
    <property type="match status" value="1"/>
</dbReference>
<evidence type="ECO:0000256" key="1">
    <source>
        <dbReference type="ARBA" id="ARBA00022714"/>
    </source>
</evidence>
<comment type="caution">
    <text evidence="5">The sequence shown here is derived from an EMBL/GenBank/DDBJ whole genome shotgun (WGS) entry which is preliminary data.</text>
</comment>
<protein>
    <submittedName>
        <fullName evidence="5">Uncharacterized protein</fullName>
    </submittedName>
</protein>
<dbReference type="GO" id="GO:0046872">
    <property type="term" value="F:metal ion binding"/>
    <property type="evidence" value="ECO:0007669"/>
    <property type="project" value="UniProtKB-KW"/>
</dbReference>
<dbReference type="GO" id="GO:0005739">
    <property type="term" value="C:mitochondrion"/>
    <property type="evidence" value="ECO:0007669"/>
    <property type="project" value="TreeGrafter"/>
</dbReference>
<reference evidence="5 6" key="1">
    <citation type="submission" date="2019-07" db="EMBL/GenBank/DDBJ databases">
        <title>Genomics analysis of Aphanomyces spp. identifies a new class of oomycete effector associated with host adaptation.</title>
        <authorList>
            <person name="Gaulin E."/>
        </authorList>
    </citation>
    <scope>NUCLEOTIDE SEQUENCE [LARGE SCALE GENOMIC DNA]</scope>
    <source>
        <strain evidence="5 6">ATCC 201684</strain>
    </source>
</reference>
<evidence type="ECO:0000256" key="3">
    <source>
        <dbReference type="ARBA" id="ARBA00023004"/>
    </source>
</evidence>
<dbReference type="Gene3D" id="3.10.20.30">
    <property type="match status" value="1"/>
</dbReference>
<name>A0A6G0W4L8_9STRA</name>
<gene>
    <name evidence="5" type="ORF">Ae201684_018819</name>
</gene>
<dbReference type="PANTHER" id="PTHR23426:SF67">
    <property type="entry name" value="2FE-2S FERREDOXIN-TYPE DOMAIN-CONTAINING PROTEIN"/>
    <property type="match status" value="1"/>
</dbReference>
<proteinExistence type="predicted"/>
<dbReference type="InterPro" id="IPR001055">
    <property type="entry name" value="Adrenodoxin-like"/>
</dbReference>
<organism evidence="5 6">
    <name type="scientific">Aphanomyces euteiches</name>
    <dbReference type="NCBI Taxonomy" id="100861"/>
    <lineage>
        <taxon>Eukaryota</taxon>
        <taxon>Sar</taxon>
        <taxon>Stramenopiles</taxon>
        <taxon>Oomycota</taxon>
        <taxon>Saprolegniomycetes</taxon>
        <taxon>Saprolegniales</taxon>
        <taxon>Verrucalvaceae</taxon>
        <taxon>Aphanomyces</taxon>
    </lineage>
</organism>
<keyword evidence="3" id="KW-0408">Iron</keyword>